<keyword evidence="1" id="KW-0479">Metal-binding</keyword>
<dbReference type="PANTHER" id="PTHR16019">
    <property type="entry name" value="SYNAPSE-ASSOCIATED PROTEIN"/>
    <property type="match status" value="1"/>
</dbReference>
<dbReference type="Gene3D" id="1.10.3970.10">
    <property type="entry name" value="BSD domain"/>
    <property type="match status" value="1"/>
</dbReference>
<dbReference type="EMBL" id="UYSL01019826">
    <property type="protein sequence ID" value="VDL70326.1"/>
    <property type="molecule type" value="Genomic_DNA"/>
</dbReference>
<dbReference type="Gene3D" id="2.20.25.10">
    <property type="match status" value="2"/>
</dbReference>
<accession>A0A0N4XVC6</accession>
<dbReference type="CDD" id="cd10508">
    <property type="entry name" value="Zn-ribbon_RPB9"/>
    <property type="match status" value="1"/>
</dbReference>
<sequence length="570" mass="63835">MSEEKPAAPPVTEEPGKNEPGPVDPSNPSADDEALPSLNPLPAAWISAGASWFNTAKEKTKNTFDLMRKDLAEFGDAMSQEVSDLTNAAKGGIGTATTVIKEQAQYLEKLVTPEEESKPVVEEKEQKDTLKQEQEGQESTSTIPKSQSTEESLAAKVEKGAAIGLGWMKSVVDSVADTVKSLAIEETTDGEEDITEVIRPRIFRKTILSPEKLVELQSCEETFSKEPENAEGYAKWVERFNIEEYDAETNVLLANNPNLREIYSKLVPSEMESKVFWSRYFFAVQIAEMDEELRRSFSLKELTVKTTADEKNRKKGEFTLLTKRVQEILLDRMVRSLLSISNLPVRLLQLMTGVFAARRITLRPEMAPCNNMLYPREDKDHRELMYACRNCDHKQIADNPCIYVNKLVHEVDELTQICADVVHDPTLPKTEDHPCPKCGGTQAVFFQAQTRRAEKALLEVLGQVNTADVYGSLLFNREGIIIPSKLDYLTHFRMLPFRRGRLLLAHSGYGDSKDHANVSAALISNIWESFDKKGGREDLKEAIILCEDGVMAATRVANMLLALRVSGKFV</sequence>
<keyword evidence="3" id="KW-0862">Zinc</keyword>
<dbReference type="InterPro" id="IPR005607">
    <property type="entry name" value="BSD_dom"/>
</dbReference>
<protein>
    <submittedName>
        <fullName evidence="8">BSD domain-containing protein</fullName>
    </submittedName>
</protein>
<dbReference type="Pfam" id="PF03909">
    <property type="entry name" value="BSD"/>
    <property type="match status" value="1"/>
</dbReference>
<feature type="region of interest" description="Disordered" evidence="4">
    <location>
        <begin position="1"/>
        <end position="41"/>
    </location>
</feature>
<feature type="compositionally biased region" description="Basic and acidic residues" evidence="4">
    <location>
        <begin position="111"/>
        <end position="134"/>
    </location>
</feature>
<dbReference type="SUPFAM" id="SSF57783">
    <property type="entry name" value="Zinc beta-ribbon"/>
    <property type="match status" value="2"/>
</dbReference>
<dbReference type="SMART" id="SM00661">
    <property type="entry name" value="RPOL9"/>
    <property type="match status" value="1"/>
</dbReference>
<dbReference type="InterPro" id="IPR051494">
    <property type="entry name" value="BSD_domain-containing"/>
</dbReference>
<feature type="compositionally biased region" description="Polar residues" evidence="4">
    <location>
        <begin position="137"/>
        <end position="151"/>
    </location>
</feature>
<gene>
    <name evidence="6" type="ORF">NBR_LOCUS6737</name>
</gene>
<evidence type="ECO:0000256" key="1">
    <source>
        <dbReference type="ARBA" id="ARBA00022723"/>
    </source>
</evidence>
<dbReference type="Gene3D" id="3.30.450.30">
    <property type="entry name" value="Dynein light chain 2a, cytoplasmic"/>
    <property type="match status" value="1"/>
</dbReference>
<dbReference type="GO" id="GO:0008270">
    <property type="term" value="F:zinc ion binding"/>
    <property type="evidence" value="ECO:0007669"/>
    <property type="project" value="UniProtKB-KW"/>
</dbReference>
<dbReference type="InterPro" id="IPR035925">
    <property type="entry name" value="BSD_dom_sf"/>
</dbReference>
<dbReference type="SMART" id="SM00751">
    <property type="entry name" value="BSD"/>
    <property type="match status" value="1"/>
</dbReference>
<dbReference type="PANTHER" id="PTHR16019:SF5">
    <property type="entry name" value="BSD DOMAIN-CONTAINING PROTEIN 1"/>
    <property type="match status" value="1"/>
</dbReference>
<dbReference type="SUPFAM" id="SSF103196">
    <property type="entry name" value="Roadblock/LC7 domain"/>
    <property type="match status" value="1"/>
</dbReference>
<evidence type="ECO:0000313" key="8">
    <source>
        <dbReference type="WBParaSite" id="NBR_0000673601-mRNA-1"/>
    </source>
</evidence>
<keyword evidence="7" id="KW-1185">Reference proteome</keyword>
<dbReference type="InterPro" id="IPR001529">
    <property type="entry name" value="Zn_ribbon_RPB9"/>
</dbReference>
<evidence type="ECO:0000256" key="4">
    <source>
        <dbReference type="SAM" id="MobiDB-lite"/>
    </source>
</evidence>
<dbReference type="Proteomes" id="UP000271162">
    <property type="component" value="Unassembled WGS sequence"/>
</dbReference>
<keyword evidence="2" id="KW-0863">Zinc-finger</keyword>
<dbReference type="GO" id="GO:0005737">
    <property type="term" value="C:cytoplasm"/>
    <property type="evidence" value="ECO:0007669"/>
    <property type="project" value="TreeGrafter"/>
</dbReference>
<feature type="region of interest" description="Disordered" evidence="4">
    <location>
        <begin position="111"/>
        <end position="152"/>
    </location>
</feature>
<evidence type="ECO:0000256" key="3">
    <source>
        <dbReference type="ARBA" id="ARBA00022833"/>
    </source>
</evidence>
<dbReference type="Pfam" id="PF02150">
    <property type="entry name" value="Zn_ribbon_RPB9"/>
    <property type="match status" value="1"/>
</dbReference>
<dbReference type="GO" id="GO:0005654">
    <property type="term" value="C:nucleoplasm"/>
    <property type="evidence" value="ECO:0007669"/>
    <property type="project" value="UniProtKB-ARBA"/>
</dbReference>
<dbReference type="OMA" id="GASWFNT"/>
<dbReference type="InterPro" id="IPR001222">
    <property type="entry name" value="Znf_TFIIS"/>
</dbReference>
<evidence type="ECO:0000313" key="6">
    <source>
        <dbReference type="EMBL" id="VDL70326.1"/>
    </source>
</evidence>
<reference evidence="8" key="1">
    <citation type="submission" date="2017-02" db="UniProtKB">
        <authorList>
            <consortium name="WormBaseParasite"/>
        </authorList>
    </citation>
    <scope>IDENTIFICATION</scope>
</reference>
<dbReference type="AlphaFoldDB" id="A0A0N4XVC6"/>
<dbReference type="Pfam" id="PF01096">
    <property type="entry name" value="Zn_ribbon_TFIIS"/>
    <property type="match status" value="1"/>
</dbReference>
<dbReference type="PROSITE" id="PS50858">
    <property type="entry name" value="BSD"/>
    <property type="match status" value="1"/>
</dbReference>
<dbReference type="GO" id="GO:0003676">
    <property type="term" value="F:nucleic acid binding"/>
    <property type="evidence" value="ECO:0007669"/>
    <property type="project" value="InterPro"/>
</dbReference>
<proteinExistence type="predicted"/>
<dbReference type="InterPro" id="IPR034012">
    <property type="entry name" value="Zn_ribbon_RPB9_C"/>
</dbReference>
<evidence type="ECO:0000256" key="2">
    <source>
        <dbReference type="ARBA" id="ARBA00022771"/>
    </source>
</evidence>
<dbReference type="SUPFAM" id="SSF140383">
    <property type="entry name" value="BSD domain-like"/>
    <property type="match status" value="1"/>
</dbReference>
<feature type="domain" description="BSD" evidence="5">
    <location>
        <begin position="236"/>
        <end position="288"/>
    </location>
</feature>
<dbReference type="WBParaSite" id="NBR_0000673601-mRNA-1">
    <property type="protein sequence ID" value="NBR_0000673601-mRNA-1"/>
    <property type="gene ID" value="NBR_0000673601"/>
</dbReference>
<dbReference type="STRING" id="27835.A0A0N4XVC6"/>
<evidence type="ECO:0000259" key="5">
    <source>
        <dbReference type="PROSITE" id="PS50858"/>
    </source>
</evidence>
<dbReference type="GO" id="GO:0006351">
    <property type="term" value="P:DNA-templated transcription"/>
    <property type="evidence" value="ECO:0007669"/>
    <property type="project" value="InterPro"/>
</dbReference>
<evidence type="ECO:0000313" key="7">
    <source>
        <dbReference type="Proteomes" id="UP000271162"/>
    </source>
</evidence>
<name>A0A0N4XVC6_NIPBR</name>
<reference evidence="6 7" key="2">
    <citation type="submission" date="2018-11" db="EMBL/GenBank/DDBJ databases">
        <authorList>
            <consortium name="Pathogen Informatics"/>
        </authorList>
    </citation>
    <scope>NUCLEOTIDE SEQUENCE [LARGE SCALE GENOMIC DNA]</scope>
</reference>
<organism evidence="8">
    <name type="scientific">Nippostrongylus brasiliensis</name>
    <name type="common">Rat hookworm</name>
    <dbReference type="NCBI Taxonomy" id="27835"/>
    <lineage>
        <taxon>Eukaryota</taxon>
        <taxon>Metazoa</taxon>
        <taxon>Ecdysozoa</taxon>
        <taxon>Nematoda</taxon>
        <taxon>Chromadorea</taxon>
        <taxon>Rhabditida</taxon>
        <taxon>Rhabditina</taxon>
        <taxon>Rhabditomorpha</taxon>
        <taxon>Strongyloidea</taxon>
        <taxon>Heligmosomidae</taxon>
        <taxon>Nippostrongylus</taxon>
    </lineage>
</organism>